<sequence length="439" mass="49062">MITRREFLDTLAVGAASLAVASTAKSYAQILGSNDRLNFAVIGVRSRAYAHLSALKANKKDARIAYVCDVDSNTLKKFADDTQKEMGEAPAAEKDFRHILQQKDVDAITIAAPDHWHTPMAIAGLQAGKHVYVEKPCSHNPAEGALLVQAQQKYGKLVQMGTQQRSSPHTIEIVDKIHNGLIGRAYFAKAWYSNVRKSIGTGKEAPVPPQLDWDLWQGPAPRRAYTDNIQPYNWHWFRTYGTGETLNNGTHEIDVCRWALGVDFPDRVTSSGGRYQFKDDWQFYDTLVTSFYYPDKMITWEGKSCQGMKYYNRDRGSAIMGTTGTVLVDRDGYEIYDLKGNKTSEFATGKETSSSDLTGRDSMTDAHFANFIAGVRKGEKLNAPVSIGNVAVTMLQLSNVAWEVNRELQLDNTDGKVLHDSEAMKMWGRDYEKGWAPHV</sequence>
<organism evidence="1 2">
    <name type="scientific">Tunturiibacter gelidiferens</name>
    <dbReference type="NCBI Taxonomy" id="3069689"/>
    <lineage>
        <taxon>Bacteria</taxon>
        <taxon>Pseudomonadati</taxon>
        <taxon>Acidobacteriota</taxon>
        <taxon>Terriglobia</taxon>
        <taxon>Terriglobales</taxon>
        <taxon>Acidobacteriaceae</taxon>
        <taxon>Tunturiibacter</taxon>
    </lineage>
</organism>
<evidence type="ECO:0000313" key="1">
    <source>
        <dbReference type="EMBL" id="MBB5339406.1"/>
    </source>
</evidence>
<dbReference type="Proteomes" id="UP000569005">
    <property type="component" value="Unassembled WGS sequence"/>
</dbReference>
<name>A0ACC5NXT1_9BACT</name>
<dbReference type="EMBL" id="JACHEA010000001">
    <property type="protein sequence ID" value="MBB5339406.1"/>
    <property type="molecule type" value="Genomic_DNA"/>
</dbReference>
<protein>
    <submittedName>
        <fullName evidence="1">Dehydrogenase</fullName>
    </submittedName>
</protein>
<evidence type="ECO:0000313" key="2">
    <source>
        <dbReference type="Proteomes" id="UP000569005"/>
    </source>
</evidence>
<keyword evidence="2" id="KW-1185">Reference proteome</keyword>
<comment type="caution">
    <text evidence="1">The sequence shown here is derived from an EMBL/GenBank/DDBJ whole genome shotgun (WGS) entry which is preliminary data.</text>
</comment>
<accession>A0ACC5NXT1</accession>
<reference evidence="1" key="1">
    <citation type="submission" date="2020-08" db="EMBL/GenBank/DDBJ databases">
        <title>Genomic Encyclopedia of Type Strains, Phase IV (KMG-V): Genome sequencing to study the core and pangenomes of soil and plant-associated prokaryotes.</title>
        <authorList>
            <person name="Whitman W."/>
        </authorList>
    </citation>
    <scope>NUCLEOTIDE SEQUENCE</scope>
    <source>
        <strain evidence="1">M8UP15</strain>
    </source>
</reference>
<proteinExistence type="predicted"/>
<gene>
    <name evidence="1" type="ORF">HDF13_001739</name>
</gene>